<dbReference type="GO" id="GO:0007157">
    <property type="term" value="P:heterophilic cell-cell adhesion via plasma membrane cell adhesion molecules"/>
    <property type="evidence" value="ECO:0007669"/>
    <property type="project" value="UniProtKB-ARBA"/>
</dbReference>
<evidence type="ECO:0000256" key="5">
    <source>
        <dbReference type="SAM" id="MobiDB-lite"/>
    </source>
</evidence>
<dbReference type="InterPro" id="IPR032695">
    <property type="entry name" value="Integrin_dom_sf"/>
</dbReference>
<keyword evidence="4" id="KW-0325">Glycoprotein</keyword>
<dbReference type="Proteomes" id="UP001497623">
    <property type="component" value="Unassembled WGS sequence"/>
</dbReference>
<dbReference type="AlphaFoldDB" id="A0AAV2R0H1"/>
<gene>
    <name evidence="8" type="ORF">MNOR_LOCUS18451</name>
</gene>
<dbReference type="GO" id="GO:0008305">
    <property type="term" value="C:integrin complex"/>
    <property type="evidence" value="ECO:0007669"/>
    <property type="project" value="TreeGrafter"/>
</dbReference>
<dbReference type="PANTHER" id="PTHR23220">
    <property type="entry name" value="INTEGRIN ALPHA"/>
    <property type="match status" value="1"/>
</dbReference>
<comment type="caution">
    <text evidence="8">The sequence shown here is derived from an EMBL/GenBank/DDBJ whole genome shotgun (WGS) entry which is preliminary data.</text>
</comment>
<evidence type="ECO:0000313" key="9">
    <source>
        <dbReference type="Proteomes" id="UP001497623"/>
    </source>
</evidence>
<dbReference type="EMBL" id="CAXKWB010013200">
    <property type="protein sequence ID" value="CAL4106953.1"/>
    <property type="molecule type" value="Genomic_DNA"/>
</dbReference>
<dbReference type="GO" id="GO:0009897">
    <property type="term" value="C:external side of plasma membrane"/>
    <property type="evidence" value="ECO:0007669"/>
    <property type="project" value="TreeGrafter"/>
</dbReference>
<protein>
    <recommendedName>
        <fullName evidence="7">Integrin alpha third immunoglobulin-like domain-containing protein</fullName>
    </recommendedName>
</protein>
<dbReference type="Pfam" id="PF20806">
    <property type="entry name" value="Integrin_A_Ig_3"/>
    <property type="match status" value="1"/>
</dbReference>
<keyword evidence="3 6" id="KW-0472">Membrane</keyword>
<dbReference type="PANTHER" id="PTHR23220:SF133">
    <property type="entry name" value="INTEGRIN ALPHA-PS2"/>
    <property type="match status" value="1"/>
</dbReference>
<dbReference type="GO" id="GO:0005178">
    <property type="term" value="F:integrin binding"/>
    <property type="evidence" value="ECO:0007669"/>
    <property type="project" value="TreeGrafter"/>
</dbReference>
<evidence type="ECO:0000313" key="8">
    <source>
        <dbReference type="EMBL" id="CAL4106953.1"/>
    </source>
</evidence>
<dbReference type="Gene3D" id="2.60.40.1530">
    <property type="entry name" value="ntegrin, alpha v. Chain A, domain 4"/>
    <property type="match status" value="1"/>
</dbReference>
<sequence length="533" mass="60789">NSTSAELPHNYFNNMIYKEVPLNFQANITLHGTSIPEDTVYNTAYYSQYNNIVYENQMGPQITHVFNIINNGPSDLKDAILWIYWPHQSKNGNYLLYLLEQPKSYNCKCSYISEVNPLGIQVKKRYKNNIFEHKMDKDNASLEGLPRTLKKDDIENSYQQTYTSSYIPFTSQNEVLSEDGDCSEYICTIIRCEVESLQVGHDANIYVRSRLFVNSMTENSANLYSKLVVEVNEGQNKTKVVRLDVITLASLKAIPNAAPVWLIALAVCAGLLIEAVIAALLWKLEYFKRKRPDYQAFKNFKSSLTRKPDISKPKQVSERHPTHSASNEDFRSFSAINMTGSASQKEIMDDPVFELTSDISHSNKQLSQQVSVENLKSSTLKNSVILRDQQKVLDGPIYEFTSNISHPNKPTVYNKIKDFIPSQCSVRPKITFNTDKVFQNGLKENQKEVLDEPIYEFASNISHPNEPSVYNKIKGFIPSQSSLIPKITFNADKVFQNGLKENQKEVLDEPIYEFTSNISHPSKPTVYNKIKGF</sequence>
<accession>A0AAV2R0H1</accession>
<dbReference type="InterPro" id="IPR048286">
    <property type="entry name" value="Integrin_alpha_Ig-like_3"/>
</dbReference>
<feature type="transmembrane region" description="Helical" evidence="6">
    <location>
        <begin position="260"/>
        <end position="282"/>
    </location>
</feature>
<feature type="domain" description="Integrin alpha third immunoglobulin-like" evidence="7">
    <location>
        <begin position="29"/>
        <end position="227"/>
    </location>
</feature>
<evidence type="ECO:0000256" key="4">
    <source>
        <dbReference type="ARBA" id="ARBA00023180"/>
    </source>
</evidence>
<dbReference type="SUPFAM" id="SSF69179">
    <property type="entry name" value="Integrin domains"/>
    <property type="match status" value="1"/>
</dbReference>
<reference evidence="8 9" key="1">
    <citation type="submission" date="2024-05" db="EMBL/GenBank/DDBJ databases">
        <authorList>
            <person name="Wallberg A."/>
        </authorList>
    </citation>
    <scope>NUCLEOTIDE SEQUENCE [LARGE SCALE GENOMIC DNA]</scope>
</reference>
<evidence type="ECO:0000256" key="3">
    <source>
        <dbReference type="ARBA" id="ARBA00023136"/>
    </source>
</evidence>
<evidence type="ECO:0000256" key="2">
    <source>
        <dbReference type="ARBA" id="ARBA00023037"/>
    </source>
</evidence>
<feature type="non-terminal residue" evidence="8">
    <location>
        <position position="533"/>
    </location>
</feature>
<feature type="region of interest" description="Disordered" evidence="5">
    <location>
        <begin position="306"/>
        <end position="326"/>
    </location>
</feature>
<comment type="subcellular location">
    <subcellularLocation>
        <location evidence="1">Membrane</location>
        <topology evidence="1">Single-pass type I membrane protein</topology>
    </subcellularLocation>
</comment>
<feature type="non-terminal residue" evidence="8">
    <location>
        <position position="1"/>
    </location>
</feature>
<keyword evidence="6" id="KW-0812">Transmembrane</keyword>
<name>A0AAV2R0H1_MEGNR</name>
<dbReference type="GO" id="GO:0033627">
    <property type="term" value="P:cell adhesion mediated by integrin"/>
    <property type="evidence" value="ECO:0007669"/>
    <property type="project" value="TreeGrafter"/>
</dbReference>
<evidence type="ECO:0000259" key="7">
    <source>
        <dbReference type="Pfam" id="PF20806"/>
    </source>
</evidence>
<keyword evidence="6" id="KW-1133">Transmembrane helix</keyword>
<dbReference type="Gene3D" id="1.20.5.930">
    <property type="entry name" value="Bicelle-embedded integrin alpha(iib) transmembrane segment"/>
    <property type="match status" value="1"/>
</dbReference>
<dbReference type="GO" id="GO:0007160">
    <property type="term" value="P:cell-matrix adhesion"/>
    <property type="evidence" value="ECO:0007669"/>
    <property type="project" value="TreeGrafter"/>
</dbReference>
<evidence type="ECO:0000256" key="1">
    <source>
        <dbReference type="ARBA" id="ARBA00004479"/>
    </source>
</evidence>
<evidence type="ECO:0000256" key="6">
    <source>
        <dbReference type="SAM" id="Phobius"/>
    </source>
</evidence>
<keyword evidence="9" id="KW-1185">Reference proteome</keyword>
<dbReference type="GO" id="GO:0007229">
    <property type="term" value="P:integrin-mediated signaling pathway"/>
    <property type="evidence" value="ECO:0007669"/>
    <property type="project" value="UniProtKB-KW"/>
</dbReference>
<keyword evidence="2" id="KW-0401">Integrin</keyword>
<proteinExistence type="predicted"/>
<organism evidence="8 9">
    <name type="scientific">Meganyctiphanes norvegica</name>
    <name type="common">Northern krill</name>
    <name type="synonym">Thysanopoda norvegica</name>
    <dbReference type="NCBI Taxonomy" id="48144"/>
    <lineage>
        <taxon>Eukaryota</taxon>
        <taxon>Metazoa</taxon>
        <taxon>Ecdysozoa</taxon>
        <taxon>Arthropoda</taxon>
        <taxon>Crustacea</taxon>
        <taxon>Multicrustacea</taxon>
        <taxon>Malacostraca</taxon>
        <taxon>Eumalacostraca</taxon>
        <taxon>Eucarida</taxon>
        <taxon>Euphausiacea</taxon>
        <taxon>Euphausiidae</taxon>
        <taxon>Meganyctiphanes</taxon>
    </lineage>
</organism>